<dbReference type="InterPro" id="IPR000008">
    <property type="entry name" value="C2_dom"/>
</dbReference>
<reference evidence="2 3" key="1">
    <citation type="submission" date="2024-01" db="EMBL/GenBank/DDBJ databases">
        <title>The genomes of 5 underutilized Papilionoideae crops provide insights into root nodulation and disease resistanc.</title>
        <authorList>
            <person name="Jiang F."/>
        </authorList>
    </citation>
    <scope>NUCLEOTIDE SEQUENCE [LARGE SCALE GENOMIC DNA]</scope>
    <source>
        <strain evidence="2">LVBAO_FW01</strain>
        <tissue evidence="2">Leaves</tissue>
    </source>
</reference>
<dbReference type="SUPFAM" id="SSF49562">
    <property type="entry name" value="C2 domain (Calcium/lipid-binding domain, CaLB)"/>
    <property type="match status" value="1"/>
</dbReference>
<keyword evidence="3" id="KW-1185">Reference proteome</keyword>
<accession>A0AAN9M831</accession>
<feature type="domain" description="C2" evidence="1">
    <location>
        <begin position="55"/>
        <end position="173"/>
    </location>
</feature>
<dbReference type="PANTHER" id="PTHR32246">
    <property type="entry name" value="INGRESSION PROTEIN FIC1"/>
    <property type="match status" value="1"/>
</dbReference>
<proteinExistence type="predicted"/>
<organism evidence="2 3">
    <name type="scientific">Canavalia gladiata</name>
    <name type="common">Sword bean</name>
    <name type="synonym">Dolichos gladiatus</name>
    <dbReference type="NCBI Taxonomy" id="3824"/>
    <lineage>
        <taxon>Eukaryota</taxon>
        <taxon>Viridiplantae</taxon>
        <taxon>Streptophyta</taxon>
        <taxon>Embryophyta</taxon>
        <taxon>Tracheophyta</taxon>
        <taxon>Spermatophyta</taxon>
        <taxon>Magnoliopsida</taxon>
        <taxon>eudicotyledons</taxon>
        <taxon>Gunneridae</taxon>
        <taxon>Pentapetalae</taxon>
        <taxon>rosids</taxon>
        <taxon>fabids</taxon>
        <taxon>Fabales</taxon>
        <taxon>Fabaceae</taxon>
        <taxon>Papilionoideae</taxon>
        <taxon>50 kb inversion clade</taxon>
        <taxon>NPAAA clade</taxon>
        <taxon>indigoferoid/millettioid clade</taxon>
        <taxon>Phaseoleae</taxon>
        <taxon>Canavalia</taxon>
    </lineage>
</organism>
<dbReference type="PANTHER" id="PTHR32246:SF64">
    <property type="entry name" value="C2 DOMAIN PROTEIN"/>
    <property type="match status" value="1"/>
</dbReference>
<name>A0AAN9M831_CANGL</name>
<comment type="caution">
    <text evidence="2">The sequence shown here is derived from an EMBL/GenBank/DDBJ whole genome shotgun (WGS) entry which is preliminary data.</text>
</comment>
<dbReference type="InterPro" id="IPR035892">
    <property type="entry name" value="C2_domain_sf"/>
</dbReference>
<evidence type="ECO:0000313" key="3">
    <source>
        <dbReference type="Proteomes" id="UP001367508"/>
    </source>
</evidence>
<dbReference type="Proteomes" id="UP001367508">
    <property type="component" value="Unassembled WGS sequence"/>
</dbReference>
<dbReference type="Gene3D" id="2.60.40.150">
    <property type="entry name" value="C2 domain"/>
    <property type="match status" value="1"/>
</dbReference>
<sequence>MEIHMNLLTDQKHMLYLHNKPAAKLYWLSVFMDLVHQQETVFFPLLEKLTNYVFVFYILSSPFHMEAKPHARTLEINVISGESICVDRSSVAENVYVVVRAESLNCCTTKMVNKEEGVFAWDEKFLLDVPSYATSVTFEVQSKRFKGVRPIGVARIALSDLIGDNNNNNKVWESESNVEMFSYGLRDWEGQRNGVIHFSVKVVTPKDQYSREDMKAEKETISRVSSGRFGTRFTGFQNVRLI</sequence>
<dbReference type="AlphaFoldDB" id="A0AAN9M831"/>
<dbReference type="EMBL" id="JAYMYQ010000002">
    <property type="protein sequence ID" value="KAK7349557.1"/>
    <property type="molecule type" value="Genomic_DNA"/>
</dbReference>
<dbReference type="PROSITE" id="PS50004">
    <property type="entry name" value="C2"/>
    <property type="match status" value="1"/>
</dbReference>
<protein>
    <recommendedName>
        <fullName evidence="1">C2 domain-containing protein</fullName>
    </recommendedName>
</protein>
<evidence type="ECO:0000313" key="2">
    <source>
        <dbReference type="EMBL" id="KAK7349557.1"/>
    </source>
</evidence>
<dbReference type="Pfam" id="PF00168">
    <property type="entry name" value="C2"/>
    <property type="match status" value="1"/>
</dbReference>
<gene>
    <name evidence="2" type="ORF">VNO77_07008</name>
</gene>
<evidence type="ECO:0000259" key="1">
    <source>
        <dbReference type="PROSITE" id="PS50004"/>
    </source>
</evidence>
<dbReference type="SMART" id="SM00239">
    <property type="entry name" value="C2"/>
    <property type="match status" value="1"/>
</dbReference>